<evidence type="ECO:0000313" key="7">
    <source>
        <dbReference type="Proteomes" id="UP000094389"/>
    </source>
</evidence>
<feature type="domain" description="Zn(2)-C6 fungal-type" evidence="3">
    <location>
        <begin position="35"/>
        <end position="65"/>
    </location>
</feature>
<protein>
    <recommendedName>
        <fullName evidence="3">Zn(2)-C6 fungal-type domain-containing protein</fullName>
    </recommendedName>
</protein>
<dbReference type="GO" id="GO:0005634">
    <property type="term" value="C:nucleus"/>
    <property type="evidence" value="ECO:0007669"/>
    <property type="project" value="UniProtKB-SubCell"/>
</dbReference>
<comment type="subcellular location">
    <subcellularLocation>
        <location evidence="1">Nucleus</location>
    </subcellularLocation>
</comment>
<dbReference type="SUPFAM" id="SSF57701">
    <property type="entry name" value="Zn2/Cys6 DNA-binding domain"/>
    <property type="match status" value="1"/>
</dbReference>
<dbReference type="CDD" id="cd00067">
    <property type="entry name" value="GAL4"/>
    <property type="match status" value="1"/>
</dbReference>
<organism evidence="4 6">
    <name type="scientific">Cyberlindnera jadinii (strain ATCC 18201 / CBS 1600 / BCRC 20928 / JCM 3617 / NBRC 0987 / NRRL Y-1542)</name>
    <name type="common">Torula yeast</name>
    <name type="synonym">Candida utilis</name>
    <dbReference type="NCBI Taxonomy" id="983966"/>
    <lineage>
        <taxon>Eukaryota</taxon>
        <taxon>Fungi</taxon>
        <taxon>Dikarya</taxon>
        <taxon>Ascomycota</taxon>
        <taxon>Saccharomycotina</taxon>
        <taxon>Saccharomycetes</taxon>
        <taxon>Phaffomycetales</taxon>
        <taxon>Phaffomycetaceae</taxon>
        <taxon>Cyberlindnera</taxon>
    </lineage>
</organism>
<dbReference type="Gene3D" id="4.10.240.10">
    <property type="entry name" value="Zn(2)-C6 fungal-type DNA-binding domain"/>
    <property type="match status" value="1"/>
</dbReference>
<evidence type="ECO:0000259" key="3">
    <source>
        <dbReference type="PROSITE" id="PS50048"/>
    </source>
</evidence>
<keyword evidence="2" id="KW-0539">Nucleus</keyword>
<dbReference type="STRING" id="983966.A0A0H5C6X9"/>
<dbReference type="GO" id="GO:0000981">
    <property type="term" value="F:DNA-binding transcription factor activity, RNA polymerase II-specific"/>
    <property type="evidence" value="ECO:0007669"/>
    <property type="project" value="InterPro"/>
</dbReference>
<evidence type="ECO:0000256" key="2">
    <source>
        <dbReference type="ARBA" id="ARBA00023242"/>
    </source>
</evidence>
<reference evidence="6" key="2">
    <citation type="journal article" date="2015" name="J. Biotechnol.">
        <title>The structure of the Cyberlindnera jadinii genome and its relation to Candida utilis analyzed by the occurrence of single nucleotide polymorphisms.</title>
        <authorList>
            <person name="Rupp O."/>
            <person name="Brinkrolf K."/>
            <person name="Buerth C."/>
            <person name="Kunigo M."/>
            <person name="Schneider J."/>
            <person name="Jaenicke S."/>
            <person name="Goesmann A."/>
            <person name="Puehler A."/>
            <person name="Jaeger K.-E."/>
            <person name="Ernst J.F."/>
        </authorList>
    </citation>
    <scope>NUCLEOTIDE SEQUENCE [LARGE SCALE GENOMIC DNA]</scope>
    <source>
        <strain evidence="6">ATCC 18201 / CBS 1600 / BCRC 20928 / JCM 3617 / NBRC 0987 / NRRL Y-1542</strain>
    </source>
</reference>
<accession>A0A0H5C6X9</accession>
<dbReference type="OMA" id="KLDCQWP"/>
<dbReference type="SMART" id="SM00066">
    <property type="entry name" value="GAL4"/>
    <property type="match status" value="1"/>
</dbReference>
<dbReference type="GeneID" id="30988212"/>
<evidence type="ECO:0000313" key="6">
    <source>
        <dbReference type="Proteomes" id="UP000038830"/>
    </source>
</evidence>
<dbReference type="PROSITE" id="PS50048">
    <property type="entry name" value="ZN2_CY6_FUNGAL_2"/>
    <property type="match status" value="1"/>
</dbReference>
<reference evidence="5 7" key="3">
    <citation type="journal article" date="2016" name="Proc. Natl. Acad. Sci. U.S.A.">
        <title>Comparative genomics of biotechnologically important yeasts.</title>
        <authorList>
            <person name="Riley R."/>
            <person name="Haridas S."/>
            <person name="Wolfe K.H."/>
            <person name="Lopes M.R."/>
            <person name="Hittinger C.T."/>
            <person name="Goeker M."/>
            <person name="Salamov A.A."/>
            <person name="Wisecaver J.H."/>
            <person name="Long T.M."/>
            <person name="Calvey C.H."/>
            <person name="Aerts A.L."/>
            <person name="Barry K.W."/>
            <person name="Choi C."/>
            <person name="Clum A."/>
            <person name="Coughlan A.Y."/>
            <person name="Deshpande S."/>
            <person name="Douglass A.P."/>
            <person name="Hanson S.J."/>
            <person name="Klenk H.-P."/>
            <person name="LaButti K.M."/>
            <person name="Lapidus A."/>
            <person name="Lindquist E.A."/>
            <person name="Lipzen A.M."/>
            <person name="Meier-Kolthoff J.P."/>
            <person name="Ohm R.A."/>
            <person name="Otillar R.P."/>
            <person name="Pangilinan J.L."/>
            <person name="Peng Y."/>
            <person name="Rokas A."/>
            <person name="Rosa C.A."/>
            <person name="Scheuner C."/>
            <person name="Sibirny A.A."/>
            <person name="Slot J.C."/>
            <person name="Stielow J.B."/>
            <person name="Sun H."/>
            <person name="Kurtzman C.P."/>
            <person name="Blackwell M."/>
            <person name="Grigoriev I.V."/>
            <person name="Jeffries T.W."/>
        </authorList>
    </citation>
    <scope>NUCLEOTIDE SEQUENCE [LARGE SCALE GENOMIC DNA]</scope>
    <source>
        <strain evidence="7">ATCC 18201 / CBS 1600 / BCRC 20928 / JCM 3617 / NBRC 0987 / NRRL Y-1542</strain>
        <strain evidence="5">NRRL Y-1542</strain>
    </source>
</reference>
<dbReference type="EMBL" id="KV453937">
    <property type="protein sequence ID" value="ODV72050.1"/>
    <property type="molecule type" value="Genomic_DNA"/>
</dbReference>
<dbReference type="InterPro" id="IPR036864">
    <property type="entry name" value="Zn2-C6_fun-type_DNA-bd_sf"/>
</dbReference>
<dbReference type="OrthoDB" id="3598904at2759"/>
<gene>
    <name evidence="4" type="ORF">BN1211_4300</name>
    <name evidence="5" type="ORF">CYBJADRAFT_164002</name>
</gene>
<name>A0A0H5C6X9_CYBJN</name>
<accession>A0A1E4RXU8</accession>
<dbReference type="InterPro" id="IPR021858">
    <property type="entry name" value="Fun_TF"/>
</dbReference>
<evidence type="ECO:0000256" key="1">
    <source>
        <dbReference type="ARBA" id="ARBA00004123"/>
    </source>
</evidence>
<evidence type="ECO:0000313" key="5">
    <source>
        <dbReference type="EMBL" id="ODV72050.1"/>
    </source>
</evidence>
<dbReference type="RefSeq" id="XP_020069089.1">
    <property type="nucleotide sequence ID" value="XM_020213816.1"/>
</dbReference>
<evidence type="ECO:0000313" key="4">
    <source>
        <dbReference type="EMBL" id="CEP23657.1"/>
    </source>
</evidence>
<dbReference type="EMBL" id="CDQK01000005">
    <property type="protein sequence ID" value="CEP23657.1"/>
    <property type="molecule type" value="Genomic_DNA"/>
</dbReference>
<dbReference type="PANTHER" id="PTHR37534:SF46">
    <property type="entry name" value="ZN(II)2CYS6 TRANSCRIPTION FACTOR (EUROFUNG)"/>
    <property type="match status" value="1"/>
</dbReference>
<dbReference type="Proteomes" id="UP000094389">
    <property type="component" value="Unassembled WGS sequence"/>
</dbReference>
<dbReference type="PROSITE" id="PS00463">
    <property type="entry name" value="ZN2_CY6_FUNGAL_1"/>
    <property type="match status" value="1"/>
</dbReference>
<proteinExistence type="predicted"/>
<dbReference type="InterPro" id="IPR001138">
    <property type="entry name" value="Zn2Cys6_DnaBD"/>
</dbReference>
<sequence length="480" mass="54860">MSSYHIYQHILNFSEDGTVLKPTPRRRKFKKSVDGCLNCKKRRKKCDETKPECKNCIRRGIECRWPAHVNSKAQDDKLLDQLISIQEEDIRQEEAVSSEETLCYDAFVSVFLSSITPAHCHPLLSPMSILLPYAVTNSTVKEIFLACGATIMAYADDSFIQRAHIRYHNALNLLISDIQKSKDGCEDHLFISVQLLQTLCLRDKTLGLSATKSAAHISAAYEILKKRFAKELKISPLDRILTEHFVFNYPITLMMCHHGKLSAVPSPFSFYSQFGKSLETPLNDCSSDPWLDHPILGVGLKAHEISAKCTWMCRVKELPLSLEDLTICKRLLEEATENLQRLKSIPMYSLEKAQKQTLSFSKTVIYASLILLTKLCNNRARTEDVQKELKLLLDEVLYSKQLDDDYFQSIWAMFIAGSVCIDPGQRLFISERFRKVSSMLHSSLSEKVLRYLEMVWGEEEDKQVGLDFLFDTTMLDIVCS</sequence>
<reference evidence="4" key="1">
    <citation type="submission" date="2014-12" db="EMBL/GenBank/DDBJ databases">
        <authorList>
            <person name="Jaenicke S."/>
        </authorList>
    </citation>
    <scope>NUCLEOTIDE SEQUENCE [LARGE SCALE GENOMIC DNA]</scope>
    <source>
        <strain evidence="4">CBS1600</strain>
    </source>
</reference>
<dbReference type="Proteomes" id="UP000038830">
    <property type="component" value="Unassembled WGS sequence"/>
</dbReference>
<dbReference type="PANTHER" id="PTHR37534">
    <property type="entry name" value="TRANSCRIPTIONAL ACTIVATOR PROTEIN UGA3"/>
    <property type="match status" value="1"/>
</dbReference>
<dbReference type="Pfam" id="PF11951">
    <property type="entry name" value="Fungal_trans_2"/>
    <property type="match status" value="1"/>
</dbReference>
<dbReference type="Pfam" id="PF00172">
    <property type="entry name" value="Zn_clus"/>
    <property type="match status" value="1"/>
</dbReference>
<dbReference type="GO" id="GO:0008270">
    <property type="term" value="F:zinc ion binding"/>
    <property type="evidence" value="ECO:0007669"/>
    <property type="project" value="InterPro"/>
</dbReference>
<keyword evidence="7" id="KW-1185">Reference proteome</keyword>
<dbReference type="AlphaFoldDB" id="A0A0H5C6X9"/>